<organism evidence="1 2">
    <name type="scientific">Datura stramonium</name>
    <name type="common">Jimsonweed</name>
    <name type="synonym">Common thornapple</name>
    <dbReference type="NCBI Taxonomy" id="4076"/>
    <lineage>
        <taxon>Eukaryota</taxon>
        <taxon>Viridiplantae</taxon>
        <taxon>Streptophyta</taxon>
        <taxon>Embryophyta</taxon>
        <taxon>Tracheophyta</taxon>
        <taxon>Spermatophyta</taxon>
        <taxon>Magnoliopsida</taxon>
        <taxon>eudicotyledons</taxon>
        <taxon>Gunneridae</taxon>
        <taxon>Pentapetalae</taxon>
        <taxon>asterids</taxon>
        <taxon>lamiids</taxon>
        <taxon>Solanales</taxon>
        <taxon>Solanaceae</taxon>
        <taxon>Solanoideae</taxon>
        <taxon>Datureae</taxon>
        <taxon>Datura</taxon>
    </lineage>
</organism>
<evidence type="ECO:0000313" key="2">
    <source>
        <dbReference type="Proteomes" id="UP000823775"/>
    </source>
</evidence>
<reference evidence="1 2" key="1">
    <citation type="journal article" date="2021" name="BMC Genomics">
        <title>Datura genome reveals duplications of psychoactive alkaloid biosynthetic genes and high mutation rate following tissue culture.</title>
        <authorList>
            <person name="Rajewski A."/>
            <person name="Carter-House D."/>
            <person name="Stajich J."/>
            <person name="Litt A."/>
        </authorList>
    </citation>
    <scope>NUCLEOTIDE SEQUENCE [LARGE SCALE GENOMIC DNA]</scope>
    <source>
        <strain evidence="1">AR-01</strain>
    </source>
</reference>
<keyword evidence="2" id="KW-1185">Reference proteome</keyword>
<sequence>ARGRAKPAYCPGEKGWPQRRGTAWASGAMLELRARDIDIVVYSSSLEEHVQHLRQ</sequence>
<dbReference type="Proteomes" id="UP000823775">
    <property type="component" value="Unassembled WGS sequence"/>
</dbReference>
<gene>
    <name evidence="1" type="ORF">HAX54_010650</name>
</gene>
<feature type="non-terminal residue" evidence="1">
    <location>
        <position position="1"/>
    </location>
</feature>
<name>A0ABS8Y8L1_DATST</name>
<proteinExistence type="predicted"/>
<feature type="non-terminal residue" evidence="1">
    <location>
        <position position="55"/>
    </location>
</feature>
<comment type="caution">
    <text evidence="1">The sequence shown here is derived from an EMBL/GenBank/DDBJ whole genome shotgun (WGS) entry which is preliminary data.</text>
</comment>
<dbReference type="EMBL" id="JACEIK010159040">
    <property type="protein sequence ID" value="MCE5167567.1"/>
    <property type="molecule type" value="Genomic_DNA"/>
</dbReference>
<protein>
    <submittedName>
        <fullName evidence="1">Uncharacterized protein</fullName>
    </submittedName>
</protein>
<accession>A0ABS8Y8L1</accession>
<evidence type="ECO:0000313" key="1">
    <source>
        <dbReference type="EMBL" id="MCE5167567.1"/>
    </source>
</evidence>